<dbReference type="Pfam" id="PF10014">
    <property type="entry name" value="2OG-Fe_Oxy_2"/>
    <property type="match status" value="1"/>
</dbReference>
<organism evidence="1 2">
    <name type="scientific">Muricoccus vinaceus</name>
    <dbReference type="NCBI Taxonomy" id="424704"/>
    <lineage>
        <taxon>Bacteria</taxon>
        <taxon>Pseudomonadati</taxon>
        <taxon>Pseudomonadota</taxon>
        <taxon>Alphaproteobacteria</taxon>
        <taxon>Acetobacterales</taxon>
        <taxon>Roseomonadaceae</taxon>
        <taxon>Muricoccus</taxon>
    </lineage>
</organism>
<sequence length="238" mass="25496">MIGLPAAIAANGYVSLAGGEARTAFDITGKALAGAEWDRFAASWDDLRPDAFMADGGRYRLRRHATFAAEAGGAITRAAHRPHFQAVAHNPLNGGVERWFEPVEPAVGEGLALSALLAGARSVFDQLSPETAWHIEAHQFRIEARPEEAGQPTPEGMHRDGVDYVLVMLVGRDNVEGGVTGIEIDGREEASFTLSNAADAVLLDDRRVKHGVTPIRPIDPARPGHRDVLVLTFAARPA</sequence>
<keyword evidence="1" id="KW-0560">Oxidoreductase</keyword>
<dbReference type="RefSeq" id="WP_377048149.1">
    <property type="nucleotide sequence ID" value="NZ_JBHLVZ010000001.1"/>
</dbReference>
<reference evidence="1 2" key="1">
    <citation type="submission" date="2024-09" db="EMBL/GenBank/DDBJ databases">
        <authorList>
            <person name="Sun Q."/>
            <person name="Mori K."/>
        </authorList>
    </citation>
    <scope>NUCLEOTIDE SEQUENCE [LARGE SCALE GENOMIC DNA]</scope>
    <source>
        <strain evidence="1 2">CCM 7468</strain>
    </source>
</reference>
<protein>
    <submittedName>
        <fullName evidence="1">2OG-Fe dioxygenase family protein</fullName>
    </submittedName>
</protein>
<dbReference type="Gene3D" id="2.60.120.620">
    <property type="entry name" value="q2cbj1_9rhob like domain"/>
    <property type="match status" value="1"/>
</dbReference>
<dbReference type="GO" id="GO:0051213">
    <property type="term" value="F:dioxygenase activity"/>
    <property type="evidence" value="ECO:0007669"/>
    <property type="project" value="UniProtKB-KW"/>
</dbReference>
<accession>A0ABV6IKJ5</accession>
<gene>
    <name evidence="1" type="ORF">ACFFIC_01025</name>
</gene>
<name>A0ABV6IKJ5_9PROT</name>
<keyword evidence="1" id="KW-0223">Dioxygenase</keyword>
<keyword evidence="2" id="KW-1185">Reference proteome</keyword>
<comment type="caution">
    <text evidence="1">The sequence shown here is derived from an EMBL/GenBank/DDBJ whole genome shotgun (WGS) entry which is preliminary data.</text>
</comment>
<dbReference type="InterPro" id="IPR018724">
    <property type="entry name" value="2OG-Fe_dioxygenase"/>
</dbReference>
<dbReference type="EMBL" id="JBHLVZ010000001">
    <property type="protein sequence ID" value="MFC0384129.1"/>
    <property type="molecule type" value="Genomic_DNA"/>
</dbReference>
<dbReference type="Proteomes" id="UP001589789">
    <property type="component" value="Unassembled WGS sequence"/>
</dbReference>
<proteinExistence type="predicted"/>
<evidence type="ECO:0000313" key="2">
    <source>
        <dbReference type="Proteomes" id="UP001589789"/>
    </source>
</evidence>
<evidence type="ECO:0000313" key="1">
    <source>
        <dbReference type="EMBL" id="MFC0384129.1"/>
    </source>
</evidence>